<dbReference type="InterPro" id="IPR008979">
    <property type="entry name" value="Galactose-bd-like_sf"/>
</dbReference>
<protein>
    <recommendedName>
        <fullName evidence="2">Xaa-Pro dipeptidyl-peptidase C-terminal domain-containing protein</fullName>
    </recommendedName>
</protein>
<dbReference type="Pfam" id="PF08530">
    <property type="entry name" value="PepX_C"/>
    <property type="match status" value="1"/>
</dbReference>
<feature type="domain" description="Xaa-Pro dipeptidyl-peptidase C-terminal" evidence="2">
    <location>
        <begin position="325"/>
        <end position="591"/>
    </location>
</feature>
<reference evidence="3 4" key="1">
    <citation type="journal article" date="2018" name="BMC Genomics">
        <title>Genomic evidence for intraspecific hybridization in a clonal and extremely halotolerant yeast.</title>
        <authorList>
            <person name="Gostincar C."/>
            <person name="Stajich J.E."/>
            <person name="Zupancic J."/>
            <person name="Zalar P."/>
            <person name="Gunde-Cimerman N."/>
        </authorList>
    </citation>
    <scope>NUCLEOTIDE SEQUENCE [LARGE SCALE GENOMIC DNA]</scope>
    <source>
        <strain evidence="3 4">EXF-562</strain>
    </source>
</reference>
<dbReference type="InterPro" id="IPR013736">
    <property type="entry name" value="Xaa-Pro_dipept_C"/>
</dbReference>
<gene>
    <name evidence="3" type="ORF">D0860_04480</name>
</gene>
<dbReference type="EMBL" id="QWIS01000080">
    <property type="protein sequence ID" value="RMZ08942.1"/>
    <property type="molecule type" value="Genomic_DNA"/>
</dbReference>
<dbReference type="InterPro" id="IPR029058">
    <property type="entry name" value="AB_hydrolase_fold"/>
</dbReference>
<dbReference type="NCBIfam" id="TIGR00976">
    <property type="entry name" value="CocE_NonD"/>
    <property type="match status" value="1"/>
</dbReference>
<proteinExistence type="predicted"/>
<evidence type="ECO:0000259" key="2">
    <source>
        <dbReference type="SMART" id="SM00939"/>
    </source>
</evidence>
<dbReference type="AlphaFoldDB" id="A0A3M7H7T5"/>
<dbReference type="Gene3D" id="1.10.3020.20">
    <property type="match status" value="1"/>
</dbReference>
<dbReference type="SMART" id="SM00939">
    <property type="entry name" value="PepX_C"/>
    <property type="match status" value="1"/>
</dbReference>
<dbReference type="Pfam" id="PF02129">
    <property type="entry name" value="Peptidase_S15"/>
    <property type="match status" value="1"/>
</dbReference>
<name>A0A3M7H7T5_HORWE</name>
<evidence type="ECO:0000313" key="4">
    <source>
        <dbReference type="Proteomes" id="UP000280598"/>
    </source>
</evidence>
<keyword evidence="1" id="KW-0378">Hydrolase</keyword>
<organism evidence="3 4">
    <name type="scientific">Hortaea werneckii</name>
    <name type="common">Black yeast</name>
    <name type="synonym">Cladosporium werneckii</name>
    <dbReference type="NCBI Taxonomy" id="91943"/>
    <lineage>
        <taxon>Eukaryota</taxon>
        <taxon>Fungi</taxon>
        <taxon>Dikarya</taxon>
        <taxon>Ascomycota</taxon>
        <taxon>Pezizomycotina</taxon>
        <taxon>Dothideomycetes</taxon>
        <taxon>Dothideomycetidae</taxon>
        <taxon>Mycosphaerellales</taxon>
        <taxon>Teratosphaeriaceae</taxon>
        <taxon>Hortaea</taxon>
    </lineage>
</organism>
<dbReference type="InterPro" id="IPR005674">
    <property type="entry name" value="CocE/Ser_esterase"/>
</dbReference>
<dbReference type="Proteomes" id="UP000280598">
    <property type="component" value="Unassembled WGS sequence"/>
</dbReference>
<sequence>MYCHAPSISDRMNDISSLDTSSFPYIFHQNVSIMPEGADLPVRINVFRPKTDTRVPVLITFGPYGKDTPYALFNAQSFAEVNPKQKSKHSAWETPDPAYWTKNGYAVIRGDEAGIGQSPSRIDPFSRQTIEAFHAVVEWAADQQWSSGKVGLLGVSYYGATQWRVAARNPRGLTAICPWEGFTDFYRDFTRHGGILSNAFINTWWDKQIAPNQYGLPGRAASGWCPDTIEGDLSSEELTRNQEHLLSGPRTTQFRDGDCYATRELTLADVKVPVLSIANWGGNSLHLRGNIQGFIHAGSEFKYLRTIVGRHDLPFYSDESVDLQNSWFDAWLKDDDRIGWTQKNKVPAVTLTLRKGDVGFNDPRTEKLYGSRDEAEWPIARTKYTKFHLAPDMTINENKNPDAGEVSYPALGNINDQRFVQFATAPFVEETEITGHAVAHLNVSLTRDINGQAPADIDLFVTLRYIGPDSKEVHYTGTVGDPVPLAKGWLRVSLRQVNKEHPHHREWLPYRDYTSKASLPVTPGEIYPVDVEIWPTNVVAEKGGRIVFEVASGDTQGVGIFLHDDPEDRDPEVFRGTNNIHFGPKFDNYVTLPIIPKKQL</sequence>
<dbReference type="PANTHER" id="PTHR43056:SF10">
    <property type="entry name" value="COCE_NOND FAMILY, PUTATIVE (AFU_ORTHOLOGUE AFUA_7G00600)-RELATED"/>
    <property type="match status" value="1"/>
</dbReference>
<dbReference type="Gene3D" id="3.40.50.1820">
    <property type="entry name" value="alpha/beta hydrolase"/>
    <property type="match status" value="1"/>
</dbReference>
<dbReference type="GO" id="GO:0008239">
    <property type="term" value="F:dipeptidyl-peptidase activity"/>
    <property type="evidence" value="ECO:0007669"/>
    <property type="project" value="InterPro"/>
</dbReference>
<dbReference type="SUPFAM" id="SSF53474">
    <property type="entry name" value="alpha/beta-Hydrolases"/>
    <property type="match status" value="1"/>
</dbReference>
<dbReference type="VEuPathDB" id="FungiDB:BTJ68_15135"/>
<comment type="caution">
    <text evidence="3">The sequence shown here is derived from an EMBL/GenBank/DDBJ whole genome shotgun (WGS) entry which is preliminary data.</text>
</comment>
<dbReference type="Gene3D" id="2.60.120.260">
    <property type="entry name" value="Galactose-binding domain-like"/>
    <property type="match status" value="1"/>
</dbReference>
<dbReference type="PANTHER" id="PTHR43056">
    <property type="entry name" value="PEPTIDASE S9 PROLYL OLIGOPEPTIDASE"/>
    <property type="match status" value="1"/>
</dbReference>
<dbReference type="InterPro" id="IPR050585">
    <property type="entry name" value="Xaa-Pro_dipeptidyl-ppase/CocE"/>
</dbReference>
<evidence type="ECO:0000313" key="3">
    <source>
        <dbReference type="EMBL" id="RMZ08942.1"/>
    </source>
</evidence>
<accession>A0A3M7H7T5</accession>
<dbReference type="SUPFAM" id="SSF49785">
    <property type="entry name" value="Galactose-binding domain-like"/>
    <property type="match status" value="1"/>
</dbReference>
<evidence type="ECO:0000256" key="1">
    <source>
        <dbReference type="ARBA" id="ARBA00022801"/>
    </source>
</evidence>
<dbReference type="InterPro" id="IPR000383">
    <property type="entry name" value="Xaa-Pro-like_dom"/>
</dbReference>